<protein>
    <recommendedName>
        <fullName evidence="4">Matrixin</fullName>
    </recommendedName>
</protein>
<evidence type="ECO:0008006" key="4">
    <source>
        <dbReference type="Google" id="ProtNLM"/>
    </source>
</evidence>
<reference evidence="2 3" key="1">
    <citation type="submission" date="2023-01" db="EMBL/GenBank/DDBJ databases">
        <title>Genome-based reclassification of Anoxybacillus geothermalis as a later heterotypic synonym of Anoxybacillus rupiensis.</title>
        <authorList>
            <person name="Inan Bektas K."/>
            <person name="Canakci S."/>
            <person name="Belduz A.A."/>
            <person name="Guler H.H."/>
        </authorList>
    </citation>
    <scope>NUCLEOTIDE SEQUENCE [LARGE SCALE GENOMIC DNA]</scope>
    <source>
        <strain evidence="2 3">DSM 17127</strain>
    </source>
</reference>
<comment type="caution">
    <text evidence="2">The sequence shown here is derived from an EMBL/GenBank/DDBJ whole genome shotgun (WGS) entry which is preliminary data.</text>
</comment>
<keyword evidence="1" id="KW-0732">Signal</keyword>
<dbReference type="SUPFAM" id="SSF55486">
    <property type="entry name" value="Metalloproteases ('zincins'), catalytic domain"/>
    <property type="match status" value="1"/>
</dbReference>
<dbReference type="RefSeq" id="WP_159720112.1">
    <property type="nucleotide sequence ID" value="NZ_JAGUQN010000001.1"/>
</dbReference>
<proteinExistence type="predicted"/>
<dbReference type="Proteomes" id="UP001213979">
    <property type="component" value="Unassembled WGS sequence"/>
</dbReference>
<dbReference type="InterPro" id="IPR024079">
    <property type="entry name" value="MetalloPept_cat_dom_sf"/>
</dbReference>
<evidence type="ECO:0000313" key="3">
    <source>
        <dbReference type="Proteomes" id="UP001213979"/>
    </source>
</evidence>
<evidence type="ECO:0000313" key="2">
    <source>
        <dbReference type="EMBL" id="MDE8562491.1"/>
    </source>
</evidence>
<organism evidence="2 3">
    <name type="scientific">Anoxybacteroides rupiense</name>
    <dbReference type="NCBI Taxonomy" id="311460"/>
    <lineage>
        <taxon>Bacteria</taxon>
        <taxon>Bacillati</taxon>
        <taxon>Bacillota</taxon>
        <taxon>Bacilli</taxon>
        <taxon>Bacillales</taxon>
        <taxon>Anoxybacillaceae</taxon>
        <taxon>Anoxybacteroides</taxon>
    </lineage>
</organism>
<dbReference type="Gene3D" id="3.40.390.10">
    <property type="entry name" value="Collagenase (Catalytic Domain)"/>
    <property type="match status" value="1"/>
</dbReference>
<feature type="signal peptide" evidence="1">
    <location>
        <begin position="1"/>
        <end position="28"/>
    </location>
</feature>
<keyword evidence="3" id="KW-1185">Reference proteome</keyword>
<sequence>MAKFIKKIVSVIVLFVTFSMLVPILSFAAYTNNDAFFKSGLPKYVVGDCYVFVSDSVSNYGYSTYVSNAKSGWGGISNADVDFWSAGSATDADIRVYAGNYGLDYAGLAQPYQGDSLVTDPDATTTNWSFVKIYLNDYYMDYYNYTNANRNKTTIHEFGHALGLRHQPSGTISIMVQGKLSYSGPQELDKSNIAYKY</sequence>
<dbReference type="EMBL" id="JAQOTG010000001">
    <property type="protein sequence ID" value="MDE8562491.1"/>
    <property type="molecule type" value="Genomic_DNA"/>
</dbReference>
<gene>
    <name evidence="2" type="ORF">PNH38_01180</name>
</gene>
<feature type="chain" id="PRO_5045840676" description="Matrixin" evidence="1">
    <location>
        <begin position="29"/>
        <end position="197"/>
    </location>
</feature>
<evidence type="ECO:0000256" key="1">
    <source>
        <dbReference type="SAM" id="SignalP"/>
    </source>
</evidence>
<accession>A0ABT5VZJ5</accession>
<name>A0ABT5VZJ5_9BACL</name>